<reference evidence="2 3" key="1">
    <citation type="submission" date="2015-02" db="EMBL/GenBank/DDBJ databases">
        <title>Genome sequene of Rhodovulum sulfidophilum DSM 2351.</title>
        <authorList>
            <person name="Nagao N."/>
        </authorList>
    </citation>
    <scope>NUCLEOTIDE SEQUENCE [LARGE SCALE GENOMIC DNA]</scope>
    <source>
        <strain evidence="2 3">DSM 2351</strain>
    </source>
</reference>
<gene>
    <name evidence="2" type="ORF">NHU_02236</name>
</gene>
<protein>
    <submittedName>
        <fullName evidence="2">Uncharacterized protein</fullName>
    </submittedName>
</protein>
<dbReference type="Proteomes" id="UP000064912">
    <property type="component" value="Chromosome"/>
</dbReference>
<evidence type="ECO:0000313" key="2">
    <source>
        <dbReference type="EMBL" id="BAQ69389.1"/>
    </source>
</evidence>
<accession>A0A0D6B3V5</accession>
<dbReference type="KEGG" id="rsu:NHU_02236"/>
<feature type="region of interest" description="Disordered" evidence="1">
    <location>
        <begin position="26"/>
        <end position="82"/>
    </location>
</feature>
<dbReference type="AlphaFoldDB" id="A0A0D6B3V5"/>
<name>A0A0D6B3V5_RHOSU</name>
<proteinExistence type="predicted"/>
<evidence type="ECO:0000313" key="3">
    <source>
        <dbReference type="Proteomes" id="UP000064912"/>
    </source>
</evidence>
<sequence>MLIALGAGEFDDNGRRKTFFSGLLGMRAQGRNRRPASGCSGPMPPRRDDTGGARLSGEIAGRRLPGANSSQDKCRNRPVSHL</sequence>
<dbReference type="PATRIC" id="fig|35806.4.peg.2305"/>
<dbReference type="EMBL" id="AP014800">
    <property type="protein sequence ID" value="BAQ69389.1"/>
    <property type="molecule type" value="Genomic_DNA"/>
</dbReference>
<organism evidence="2 3">
    <name type="scientific">Rhodovulum sulfidophilum</name>
    <name type="common">Rhodobacter sulfidophilus</name>
    <dbReference type="NCBI Taxonomy" id="35806"/>
    <lineage>
        <taxon>Bacteria</taxon>
        <taxon>Pseudomonadati</taxon>
        <taxon>Pseudomonadota</taxon>
        <taxon>Alphaproteobacteria</taxon>
        <taxon>Rhodobacterales</taxon>
        <taxon>Paracoccaceae</taxon>
        <taxon>Rhodovulum</taxon>
    </lineage>
</organism>
<evidence type="ECO:0000256" key="1">
    <source>
        <dbReference type="SAM" id="MobiDB-lite"/>
    </source>
</evidence>